<name>A0A6N6N3L5_9BACT</name>
<dbReference type="Proteomes" id="UP000438699">
    <property type="component" value="Unassembled WGS sequence"/>
</dbReference>
<gene>
    <name evidence="1" type="ORF">F8A88_10075</name>
</gene>
<sequence length="389" mass="42818">MNTMSTTLKVLHVASFMGNIGDNANHCGMRSVLAENLGCELAFTELEIRKCYANYAAADRWAFDDEFVDLANAHDLVLVGGGNYFELRHSYSSTGTTIDITPERMAKIKTPLVFNALGCDVGAGVTDENVAKFGRFLDAAMDMKTCLVSLRNDGAMGTLERIYGKKYSDHVYHVADGGFFTRVPERAYPELPDGCDFVVVNAAVDMEDVRFPGRDGLLSHEAFCTEFADVIGRLLDGHPTVHLLFAPHMFSDLKAMSRVMDAMPDHFLRDRVSSLPMLHGQNGHDYVFGVYQRALFSMGFRFHSNVCPVALGTPSIGLVSYPQVAYLYEELGMPERAVRVNRPGFGEPLGQLIDATIAGAGNIRARYADVVRSLRAEVDVLHKDIAALL</sequence>
<evidence type="ECO:0000313" key="2">
    <source>
        <dbReference type="Proteomes" id="UP000438699"/>
    </source>
</evidence>
<organism evidence="1 2">
    <name type="scientific">Pseudodesulfovibrio senegalensis</name>
    <dbReference type="NCBI Taxonomy" id="1721087"/>
    <lineage>
        <taxon>Bacteria</taxon>
        <taxon>Pseudomonadati</taxon>
        <taxon>Thermodesulfobacteriota</taxon>
        <taxon>Desulfovibrionia</taxon>
        <taxon>Desulfovibrionales</taxon>
        <taxon>Desulfovibrionaceae</taxon>
    </lineage>
</organism>
<keyword evidence="2" id="KW-1185">Reference proteome</keyword>
<evidence type="ECO:0000313" key="1">
    <source>
        <dbReference type="EMBL" id="KAB1441294.1"/>
    </source>
</evidence>
<comment type="caution">
    <text evidence="1">The sequence shown here is derived from an EMBL/GenBank/DDBJ whole genome shotgun (WGS) entry which is preliminary data.</text>
</comment>
<reference evidence="1 2" key="1">
    <citation type="journal article" date="2017" name="Int. J. Syst. Evol. Microbiol.">
        <title>Desulfovibrio senegalensis sp. nov., a mesophilic sulfate reducer isolated from marine sediment.</title>
        <authorList>
            <person name="Thioye A."/>
            <person name="Gam Z.B.A."/>
            <person name="Mbengue M."/>
            <person name="Cayol J.L."/>
            <person name="Joseph-Bartoli M."/>
            <person name="Toure-Kane C."/>
            <person name="Labat M."/>
        </authorList>
    </citation>
    <scope>NUCLEOTIDE SEQUENCE [LARGE SCALE GENOMIC DNA]</scope>
    <source>
        <strain evidence="1 2">DSM 101509</strain>
    </source>
</reference>
<dbReference type="AlphaFoldDB" id="A0A6N6N3L5"/>
<dbReference type="EMBL" id="WAIE01000004">
    <property type="protein sequence ID" value="KAB1441294.1"/>
    <property type="molecule type" value="Genomic_DNA"/>
</dbReference>
<protein>
    <submittedName>
        <fullName evidence="1">Uncharacterized protein</fullName>
    </submittedName>
</protein>
<accession>A0A6N6N3L5</accession>
<proteinExistence type="predicted"/>